<sequence>MFKLLIADDESIIRRGIKKLIPLEDLGITTVYEAEDGEEALQIIKDDQPDILLLDINMPKLDGLSLAEEIKDTHQDTYIIILTGYDYFEYMQKAIRAKVDDYILKPVSKKDIEFILQTAITKIKEKRQKDEIKALMPEEVDMARRSDLIEDYLDKNMFQTDLSLNQMAEAIGYNSNYLSVLVKDYYGMSFQDYINKQRMEKAKLLLLSSDKKNYEIAHEIGIEDVNYFITKFKKYYQITPKQFRQGKK</sequence>
<accession>A0A1G7T850</accession>
<reference evidence="11 12" key="1">
    <citation type="submission" date="2016-10" db="EMBL/GenBank/DDBJ databases">
        <authorList>
            <person name="de Groot N.N."/>
        </authorList>
    </citation>
    <scope>NUCLEOTIDE SEQUENCE [LARGE SCALE GENOMIC DNA]</scope>
    <source>
        <strain evidence="11 12">ATCC BAA-466</strain>
    </source>
</reference>
<dbReference type="InterPro" id="IPR001789">
    <property type="entry name" value="Sig_transdc_resp-reg_receiver"/>
</dbReference>
<proteinExistence type="predicted"/>
<evidence type="ECO:0000259" key="10">
    <source>
        <dbReference type="PROSITE" id="PS50110"/>
    </source>
</evidence>
<keyword evidence="3 8" id="KW-0597">Phosphoprotein</keyword>
<feature type="domain" description="Response regulatory" evidence="10">
    <location>
        <begin position="3"/>
        <end position="120"/>
    </location>
</feature>
<dbReference type="InterPro" id="IPR009057">
    <property type="entry name" value="Homeodomain-like_sf"/>
</dbReference>
<evidence type="ECO:0000313" key="11">
    <source>
        <dbReference type="EMBL" id="SDG31411.1"/>
    </source>
</evidence>
<dbReference type="PANTHER" id="PTHR42713:SF3">
    <property type="entry name" value="TRANSCRIPTIONAL REGULATORY PROTEIN HPTR"/>
    <property type="match status" value="1"/>
</dbReference>
<dbReference type="InterPro" id="IPR011006">
    <property type="entry name" value="CheY-like_superfamily"/>
</dbReference>
<dbReference type="AlphaFoldDB" id="A0A1G7T850"/>
<dbReference type="GO" id="GO:0005737">
    <property type="term" value="C:cytoplasm"/>
    <property type="evidence" value="ECO:0007669"/>
    <property type="project" value="UniProtKB-SubCell"/>
</dbReference>
<dbReference type="Gene3D" id="1.10.10.60">
    <property type="entry name" value="Homeodomain-like"/>
    <property type="match status" value="2"/>
</dbReference>
<dbReference type="OrthoDB" id="9759232at2"/>
<evidence type="ECO:0000256" key="6">
    <source>
        <dbReference type="ARBA" id="ARBA00023125"/>
    </source>
</evidence>
<dbReference type="PANTHER" id="PTHR42713">
    <property type="entry name" value="HISTIDINE KINASE-RELATED"/>
    <property type="match status" value="1"/>
</dbReference>
<comment type="subcellular location">
    <subcellularLocation>
        <location evidence="1">Cytoplasm</location>
    </subcellularLocation>
</comment>
<dbReference type="Gene3D" id="3.40.50.2300">
    <property type="match status" value="1"/>
</dbReference>
<dbReference type="InterPro" id="IPR018060">
    <property type="entry name" value="HTH_AraC"/>
</dbReference>
<evidence type="ECO:0000259" key="9">
    <source>
        <dbReference type="PROSITE" id="PS01124"/>
    </source>
</evidence>
<evidence type="ECO:0000256" key="2">
    <source>
        <dbReference type="ARBA" id="ARBA00022490"/>
    </source>
</evidence>
<feature type="modified residue" description="4-aspartylphosphate" evidence="8">
    <location>
        <position position="55"/>
    </location>
</feature>
<keyword evidence="7" id="KW-0804">Transcription</keyword>
<dbReference type="Pfam" id="PF12833">
    <property type="entry name" value="HTH_18"/>
    <property type="match status" value="1"/>
</dbReference>
<feature type="domain" description="HTH araC/xylS-type" evidence="9">
    <location>
        <begin position="147"/>
        <end position="246"/>
    </location>
</feature>
<keyword evidence="12" id="KW-1185">Reference proteome</keyword>
<dbReference type="PROSITE" id="PS50110">
    <property type="entry name" value="RESPONSE_REGULATORY"/>
    <property type="match status" value="1"/>
</dbReference>
<dbReference type="GO" id="GO:0000160">
    <property type="term" value="P:phosphorelay signal transduction system"/>
    <property type="evidence" value="ECO:0007669"/>
    <property type="project" value="UniProtKB-KW"/>
</dbReference>
<dbReference type="SUPFAM" id="SSF46689">
    <property type="entry name" value="Homeodomain-like"/>
    <property type="match status" value="2"/>
</dbReference>
<evidence type="ECO:0000256" key="7">
    <source>
        <dbReference type="ARBA" id="ARBA00023163"/>
    </source>
</evidence>
<dbReference type="RefSeq" id="WP_090289948.1">
    <property type="nucleotide sequence ID" value="NZ_FNCK01000005.1"/>
</dbReference>
<dbReference type="GO" id="GO:0043565">
    <property type="term" value="F:sequence-specific DNA binding"/>
    <property type="evidence" value="ECO:0007669"/>
    <property type="project" value="InterPro"/>
</dbReference>
<evidence type="ECO:0000256" key="3">
    <source>
        <dbReference type="ARBA" id="ARBA00022553"/>
    </source>
</evidence>
<dbReference type="CDD" id="cd17536">
    <property type="entry name" value="REC_YesN-like"/>
    <property type="match status" value="1"/>
</dbReference>
<dbReference type="SMART" id="SM00448">
    <property type="entry name" value="REC"/>
    <property type="match status" value="1"/>
</dbReference>
<evidence type="ECO:0000256" key="8">
    <source>
        <dbReference type="PROSITE-ProRule" id="PRU00169"/>
    </source>
</evidence>
<dbReference type="Proteomes" id="UP000199708">
    <property type="component" value="Unassembled WGS sequence"/>
</dbReference>
<dbReference type="EMBL" id="FNCK01000005">
    <property type="protein sequence ID" value="SDG31411.1"/>
    <property type="molecule type" value="Genomic_DNA"/>
</dbReference>
<evidence type="ECO:0000313" key="12">
    <source>
        <dbReference type="Proteomes" id="UP000199708"/>
    </source>
</evidence>
<gene>
    <name evidence="11" type="ORF">SAMN05421791_10533</name>
</gene>
<dbReference type="Pfam" id="PF00072">
    <property type="entry name" value="Response_reg"/>
    <property type="match status" value="1"/>
</dbReference>
<dbReference type="PROSITE" id="PS01124">
    <property type="entry name" value="HTH_ARAC_FAMILY_2"/>
    <property type="match status" value="1"/>
</dbReference>
<name>A0A1G7T850_9LACT</name>
<dbReference type="SUPFAM" id="SSF52172">
    <property type="entry name" value="CheY-like"/>
    <property type="match status" value="1"/>
</dbReference>
<evidence type="ECO:0000256" key="1">
    <source>
        <dbReference type="ARBA" id="ARBA00004496"/>
    </source>
</evidence>
<protein>
    <submittedName>
        <fullName evidence="11">Two-component system, response regulator YesN</fullName>
    </submittedName>
</protein>
<dbReference type="SMART" id="SM00342">
    <property type="entry name" value="HTH_ARAC"/>
    <property type="match status" value="1"/>
</dbReference>
<dbReference type="GO" id="GO:0003700">
    <property type="term" value="F:DNA-binding transcription factor activity"/>
    <property type="evidence" value="ECO:0007669"/>
    <property type="project" value="InterPro"/>
</dbReference>
<evidence type="ECO:0000256" key="5">
    <source>
        <dbReference type="ARBA" id="ARBA00023015"/>
    </source>
</evidence>
<evidence type="ECO:0000256" key="4">
    <source>
        <dbReference type="ARBA" id="ARBA00023012"/>
    </source>
</evidence>
<keyword evidence="2" id="KW-0963">Cytoplasm</keyword>
<organism evidence="11 12">
    <name type="scientific">Facklamia miroungae</name>
    <dbReference type="NCBI Taxonomy" id="120956"/>
    <lineage>
        <taxon>Bacteria</taxon>
        <taxon>Bacillati</taxon>
        <taxon>Bacillota</taxon>
        <taxon>Bacilli</taxon>
        <taxon>Lactobacillales</taxon>
        <taxon>Aerococcaceae</taxon>
        <taxon>Facklamia</taxon>
    </lineage>
</organism>
<dbReference type="STRING" id="120956.SAMN05421791_10533"/>
<keyword evidence="6" id="KW-0238">DNA-binding</keyword>
<keyword evidence="5" id="KW-0805">Transcription regulation</keyword>
<dbReference type="InterPro" id="IPR051552">
    <property type="entry name" value="HptR"/>
</dbReference>
<keyword evidence="4" id="KW-0902">Two-component regulatory system</keyword>